<dbReference type="AlphaFoldDB" id="A0A1J1HJV0"/>
<comment type="similarity">
    <text evidence="8">Belongs to the insect chemoreceptor superfamily. Gustatory receptor (GR) family.</text>
</comment>
<dbReference type="OrthoDB" id="7791222at2759"/>
<reference evidence="9 10" key="1">
    <citation type="submission" date="2015-04" db="EMBL/GenBank/DDBJ databases">
        <authorList>
            <person name="Syromyatnikov M.Y."/>
            <person name="Popov V.N."/>
        </authorList>
    </citation>
    <scope>NUCLEOTIDE SEQUENCE [LARGE SCALE GENOMIC DNA]</scope>
</reference>
<feature type="transmembrane region" description="Helical" evidence="8">
    <location>
        <begin position="370"/>
        <end position="398"/>
    </location>
</feature>
<dbReference type="GO" id="GO:0008049">
    <property type="term" value="P:male courtship behavior"/>
    <property type="evidence" value="ECO:0007669"/>
    <property type="project" value="TreeGrafter"/>
</dbReference>
<evidence type="ECO:0000313" key="10">
    <source>
        <dbReference type="Proteomes" id="UP000183832"/>
    </source>
</evidence>
<comment type="function">
    <text evidence="8">Gustatory receptor which mediates acceptance or avoidance behavior, depending on its substrates.</text>
</comment>
<evidence type="ECO:0000256" key="2">
    <source>
        <dbReference type="ARBA" id="ARBA00022475"/>
    </source>
</evidence>
<evidence type="ECO:0000256" key="6">
    <source>
        <dbReference type="ARBA" id="ARBA00023170"/>
    </source>
</evidence>
<evidence type="ECO:0000256" key="5">
    <source>
        <dbReference type="ARBA" id="ARBA00023136"/>
    </source>
</evidence>
<dbReference type="GO" id="GO:0030425">
    <property type="term" value="C:dendrite"/>
    <property type="evidence" value="ECO:0007669"/>
    <property type="project" value="TreeGrafter"/>
</dbReference>
<feature type="transmembrane region" description="Helical" evidence="8">
    <location>
        <begin position="308"/>
        <end position="325"/>
    </location>
</feature>
<dbReference type="GO" id="GO:0007635">
    <property type="term" value="P:chemosensory behavior"/>
    <property type="evidence" value="ECO:0007669"/>
    <property type="project" value="TreeGrafter"/>
</dbReference>
<proteinExistence type="inferred from homology"/>
<feature type="transmembrane region" description="Helical" evidence="8">
    <location>
        <begin position="179"/>
        <end position="201"/>
    </location>
</feature>
<keyword evidence="3 8" id="KW-0812">Transmembrane</keyword>
<dbReference type="STRING" id="568069.A0A1J1HJV0"/>
<gene>
    <name evidence="9" type="ORF">CLUMA_CG001976</name>
</gene>
<dbReference type="GO" id="GO:0030424">
    <property type="term" value="C:axon"/>
    <property type="evidence" value="ECO:0007669"/>
    <property type="project" value="TreeGrafter"/>
</dbReference>
<evidence type="ECO:0000256" key="3">
    <source>
        <dbReference type="ARBA" id="ARBA00022692"/>
    </source>
</evidence>
<evidence type="ECO:0000313" key="9">
    <source>
        <dbReference type="EMBL" id="CRK88195.1"/>
    </source>
</evidence>
<keyword evidence="6 8" id="KW-0675">Receptor</keyword>
<protein>
    <recommendedName>
        <fullName evidence="8">Gustatory receptor</fullName>
    </recommendedName>
</protein>
<keyword evidence="2 8" id="KW-1003">Cell membrane</keyword>
<dbReference type="Pfam" id="PF08395">
    <property type="entry name" value="7tm_7"/>
    <property type="match status" value="1"/>
</dbReference>
<dbReference type="GO" id="GO:0050909">
    <property type="term" value="P:sensory perception of taste"/>
    <property type="evidence" value="ECO:0007669"/>
    <property type="project" value="InterPro"/>
</dbReference>
<dbReference type="Proteomes" id="UP000183832">
    <property type="component" value="Unassembled WGS sequence"/>
</dbReference>
<evidence type="ECO:0000256" key="8">
    <source>
        <dbReference type="RuleBase" id="RU363108"/>
    </source>
</evidence>
<dbReference type="PANTHER" id="PTHR21143">
    <property type="entry name" value="INVERTEBRATE GUSTATORY RECEPTOR"/>
    <property type="match status" value="1"/>
</dbReference>
<dbReference type="PANTHER" id="PTHR21143:SF104">
    <property type="entry name" value="GUSTATORY RECEPTOR 8A-RELATED"/>
    <property type="match status" value="1"/>
</dbReference>
<name>A0A1J1HJV0_9DIPT</name>
<dbReference type="EMBL" id="CVRI01000006">
    <property type="protein sequence ID" value="CRK88195.1"/>
    <property type="molecule type" value="Genomic_DNA"/>
</dbReference>
<keyword evidence="4 8" id="KW-1133">Transmembrane helix</keyword>
<keyword evidence="5 8" id="KW-0472">Membrane</keyword>
<feature type="transmembrane region" description="Helical" evidence="8">
    <location>
        <begin position="150"/>
        <end position="167"/>
    </location>
</feature>
<accession>A0A1J1HJV0</accession>
<feature type="transmembrane region" description="Helical" evidence="8">
    <location>
        <begin position="89"/>
        <end position="110"/>
    </location>
</feature>
<evidence type="ECO:0000256" key="4">
    <source>
        <dbReference type="ARBA" id="ARBA00022989"/>
    </source>
</evidence>
<comment type="subcellular location">
    <subcellularLocation>
        <location evidence="1 8">Cell membrane</location>
        <topology evidence="1 8">Multi-pass membrane protein</topology>
    </subcellularLocation>
</comment>
<keyword evidence="7 8" id="KW-0807">Transducer</keyword>
<dbReference type="GO" id="GO:0005886">
    <property type="term" value="C:plasma membrane"/>
    <property type="evidence" value="ECO:0007669"/>
    <property type="project" value="UniProtKB-SubCell"/>
</dbReference>
<organism evidence="9 10">
    <name type="scientific">Clunio marinus</name>
    <dbReference type="NCBI Taxonomy" id="568069"/>
    <lineage>
        <taxon>Eukaryota</taxon>
        <taxon>Metazoa</taxon>
        <taxon>Ecdysozoa</taxon>
        <taxon>Arthropoda</taxon>
        <taxon>Hexapoda</taxon>
        <taxon>Insecta</taxon>
        <taxon>Pterygota</taxon>
        <taxon>Neoptera</taxon>
        <taxon>Endopterygota</taxon>
        <taxon>Diptera</taxon>
        <taxon>Nematocera</taxon>
        <taxon>Chironomoidea</taxon>
        <taxon>Chironomidae</taxon>
        <taxon>Clunio</taxon>
    </lineage>
</organism>
<dbReference type="GO" id="GO:0007165">
    <property type="term" value="P:signal transduction"/>
    <property type="evidence" value="ECO:0007669"/>
    <property type="project" value="UniProtKB-KW"/>
</dbReference>
<evidence type="ECO:0000256" key="7">
    <source>
        <dbReference type="ARBA" id="ARBA00023224"/>
    </source>
</evidence>
<keyword evidence="10" id="KW-1185">Reference proteome</keyword>
<dbReference type="InterPro" id="IPR013604">
    <property type="entry name" value="7TM_chemorcpt"/>
</dbReference>
<feature type="transmembrane region" description="Helical" evidence="8">
    <location>
        <begin position="51"/>
        <end position="69"/>
    </location>
</feature>
<feature type="transmembrane region" description="Helical" evidence="8">
    <location>
        <begin position="268"/>
        <end position="296"/>
    </location>
</feature>
<dbReference type="GO" id="GO:0043025">
    <property type="term" value="C:neuronal cell body"/>
    <property type="evidence" value="ECO:0007669"/>
    <property type="project" value="TreeGrafter"/>
</dbReference>
<sequence>MESQKKPVRPSMEEDLNNCVQIFEIVGLQFFSLKSIADKNFMDRPSTGRKVFVIVLIVVITFMTILFLSKNDRINTKNVTAKNVVMFSIRNFMNVGLIFVVCSSIIQSYLTTHKAKIYFKNVKEISKILENEFGVVSNFKDIRNQTWKRFLLSFLFYNIVHITNGIFTKDLQDFLNKSLGIIPLLYLWMFTFKFVFHVKLINHQLKTLQKMLQNIFKYQPLKIIDAVNIPQISIIKPMKPSLDLLRHLQGLRKIYNIIYANSILVNECFGITILVLLCNIIIALTVCGYETFIFMLGELENSKTIETVSIMIMCISLLIALVFCCQRTHQILKRIGATLNEMECDYYDLLTSETREFLQKFYLQLSHQPVIFTAFGFCNINLAMLGAIVIEIASYQIILVQFYAS</sequence>
<evidence type="ECO:0000256" key="1">
    <source>
        <dbReference type="ARBA" id="ARBA00004651"/>
    </source>
</evidence>